<sequence length="39" mass="4225">MCVASERHIGELGVRCLSALNRGQDSTATVSYRSRSEAI</sequence>
<organism evidence="1 2">
    <name type="scientific">Porphyromonas somerae</name>
    <dbReference type="NCBI Taxonomy" id="322095"/>
    <lineage>
        <taxon>Bacteria</taxon>
        <taxon>Pseudomonadati</taxon>
        <taxon>Bacteroidota</taxon>
        <taxon>Bacteroidia</taxon>
        <taxon>Bacteroidales</taxon>
        <taxon>Porphyromonadaceae</taxon>
        <taxon>Porphyromonas</taxon>
    </lineage>
</organism>
<name>A0A134BD46_9PORP</name>
<evidence type="ECO:0000313" key="2">
    <source>
        <dbReference type="Proteomes" id="UP000070224"/>
    </source>
</evidence>
<dbReference type="AlphaFoldDB" id="A0A134BD46"/>
<gene>
    <name evidence="1" type="ORF">HMPREF3185_00352</name>
</gene>
<keyword evidence="2" id="KW-1185">Reference proteome</keyword>
<proteinExistence type="predicted"/>
<evidence type="ECO:0000313" key="1">
    <source>
        <dbReference type="EMBL" id="KXB77882.1"/>
    </source>
</evidence>
<accession>A0A134BD46</accession>
<dbReference type="EMBL" id="LSDK01000023">
    <property type="protein sequence ID" value="KXB77882.1"/>
    <property type="molecule type" value="Genomic_DNA"/>
</dbReference>
<dbReference type="PATRIC" id="fig|322095.3.peg.348"/>
<dbReference type="Proteomes" id="UP000070224">
    <property type="component" value="Unassembled WGS sequence"/>
</dbReference>
<protein>
    <submittedName>
        <fullName evidence="1">Uncharacterized protein</fullName>
    </submittedName>
</protein>
<reference evidence="2" key="1">
    <citation type="submission" date="2016-01" db="EMBL/GenBank/DDBJ databases">
        <authorList>
            <person name="Mitreva M."/>
            <person name="Pepin K.H."/>
            <person name="Mihindukulasuriya K.A."/>
            <person name="Fulton R."/>
            <person name="Fronick C."/>
            <person name="O'Laughlin M."/>
            <person name="Miner T."/>
            <person name="Herter B."/>
            <person name="Rosa B.A."/>
            <person name="Cordes M."/>
            <person name="Tomlinson C."/>
            <person name="Wollam A."/>
            <person name="Palsikar V.B."/>
            <person name="Mardis E.R."/>
            <person name="Wilson R.K."/>
        </authorList>
    </citation>
    <scope>NUCLEOTIDE SEQUENCE [LARGE SCALE GENOMIC DNA]</scope>
    <source>
        <strain evidence="2">KA00683</strain>
    </source>
</reference>
<comment type="caution">
    <text evidence="1">The sequence shown here is derived from an EMBL/GenBank/DDBJ whole genome shotgun (WGS) entry which is preliminary data.</text>
</comment>